<gene>
    <name evidence="2" type="ORF">J7I44_15130</name>
</gene>
<proteinExistence type="predicted"/>
<name>A0ABS4DRF4_9GAMM</name>
<evidence type="ECO:0000313" key="2">
    <source>
        <dbReference type="EMBL" id="MBP1475642.1"/>
    </source>
</evidence>
<dbReference type="Proteomes" id="UP000823790">
    <property type="component" value="Unassembled WGS sequence"/>
</dbReference>
<organism evidence="2 3">
    <name type="scientific">Frateuria flava</name>
    <dbReference type="NCBI Taxonomy" id="2821489"/>
    <lineage>
        <taxon>Bacteria</taxon>
        <taxon>Pseudomonadati</taxon>
        <taxon>Pseudomonadota</taxon>
        <taxon>Gammaproteobacteria</taxon>
        <taxon>Lysobacterales</taxon>
        <taxon>Rhodanobacteraceae</taxon>
        <taxon>Frateuria</taxon>
    </lineage>
</organism>
<protein>
    <submittedName>
        <fullName evidence="2">Uncharacterized protein</fullName>
    </submittedName>
</protein>
<feature type="signal peptide" evidence="1">
    <location>
        <begin position="1"/>
        <end position="19"/>
    </location>
</feature>
<reference evidence="2 3" key="1">
    <citation type="submission" date="2021-04" db="EMBL/GenBank/DDBJ databases">
        <authorList>
            <person name="Huq M.A."/>
        </authorList>
    </citation>
    <scope>NUCLEOTIDE SEQUENCE [LARGE SCALE GENOMIC DNA]</scope>
    <source>
        <strain evidence="2 3">MAH-13</strain>
    </source>
</reference>
<feature type="chain" id="PRO_5047057181" evidence="1">
    <location>
        <begin position="20"/>
        <end position="109"/>
    </location>
</feature>
<accession>A0ABS4DRF4</accession>
<evidence type="ECO:0000313" key="3">
    <source>
        <dbReference type="Proteomes" id="UP000823790"/>
    </source>
</evidence>
<dbReference type="RefSeq" id="WP_209622730.1">
    <property type="nucleotide sequence ID" value="NZ_JAGJRS010000034.1"/>
</dbReference>
<evidence type="ECO:0000256" key="1">
    <source>
        <dbReference type="SAM" id="SignalP"/>
    </source>
</evidence>
<keyword evidence="1" id="KW-0732">Signal</keyword>
<keyword evidence="3" id="KW-1185">Reference proteome</keyword>
<dbReference type="EMBL" id="JAGJRS010000034">
    <property type="protein sequence ID" value="MBP1475642.1"/>
    <property type="molecule type" value="Genomic_DNA"/>
</dbReference>
<comment type="caution">
    <text evidence="2">The sequence shown here is derived from an EMBL/GenBank/DDBJ whole genome shotgun (WGS) entry which is preliminary data.</text>
</comment>
<sequence length="109" mass="11420">MKLLSLVAAVAMASPPICAAATVSMDAQQSVESGEALQAPPTAPGAHRPLFIVKFVLRRAPADTPSIVIDDASPRLVPPGSDFPAARLGTLERDPNTLVCYGWGCQRKP</sequence>